<keyword evidence="3" id="KW-1185">Reference proteome</keyword>
<sequence>EELEIPISHNGIEGLVQPNELEVSDDESEDTFDKLEYESEDVEEEEGYYTGERSEEKETIDKGIPNLAVYLTVLEKILTLENDEEYEDEKSKKRNEKMQQNFSKEKKDYLLKS</sequence>
<evidence type="ECO:0000313" key="3">
    <source>
        <dbReference type="Proteomes" id="UP000789342"/>
    </source>
</evidence>
<name>A0A9N9H981_9GLOM</name>
<comment type="caution">
    <text evidence="2">The sequence shown here is derived from an EMBL/GenBank/DDBJ whole genome shotgun (WGS) entry which is preliminary data.</text>
</comment>
<dbReference type="Proteomes" id="UP000789342">
    <property type="component" value="Unassembled WGS sequence"/>
</dbReference>
<dbReference type="AlphaFoldDB" id="A0A9N9H981"/>
<feature type="non-terminal residue" evidence="2">
    <location>
        <position position="1"/>
    </location>
</feature>
<feature type="region of interest" description="Disordered" evidence="1">
    <location>
        <begin position="84"/>
        <end position="113"/>
    </location>
</feature>
<gene>
    <name evidence="2" type="ORF">AMORRO_LOCUS10282</name>
</gene>
<feature type="compositionally biased region" description="Acidic residues" evidence="1">
    <location>
        <begin position="38"/>
        <end position="47"/>
    </location>
</feature>
<feature type="region of interest" description="Disordered" evidence="1">
    <location>
        <begin position="1"/>
        <end position="58"/>
    </location>
</feature>
<evidence type="ECO:0000256" key="1">
    <source>
        <dbReference type="SAM" id="MobiDB-lite"/>
    </source>
</evidence>
<reference evidence="2" key="1">
    <citation type="submission" date="2021-06" db="EMBL/GenBank/DDBJ databases">
        <authorList>
            <person name="Kallberg Y."/>
            <person name="Tangrot J."/>
            <person name="Rosling A."/>
        </authorList>
    </citation>
    <scope>NUCLEOTIDE SEQUENCE</scope>
    <source>
        <strain evidence="2">CL551</strain>
    </source>
</reference>
<feature type="compositionally biased region" description="Basic and acidic residues" evidence="1">
    <location>
        <begin position="103"/>
        <end position="113"/>
    </location>
</feature>
<evidence type="ECO:0000313" key="2">
    <source>
        <dbReference type="EMBL" id="CAG8658137.1"/>
    </source>
</evidence>
<dbReference type="EMBL" id="CAJVPV010011132">
    <property type="protein sequence ID" value="CAG8658137.1"/>
    <property type="molecule type" value="Genomic_DNA"/>
</dbReference>
<organism evidence="2 3">
    <name type="scientific">Acaulospora morrowiae</name>
    <dbReference type="NCBI Taxonomy" id="94023"/>
    <lineage>
        <taxon>Eukaryota</taxon>
        <taxon>Fungi</taxon>
        <taxon>Fungi incertae sedis</taxon>
        <taxon>Mucoromycota</taxon>
        <taxon>Glomeromycotina</taxon>
        <taxon>Glomeromycetes</taxon>
        <taxon>Diversisporales</taxon>
        <taxon>Acaulosporaceae</taxon>
        <taxon>Acaulospora</taxon>
    </lineage>
</organism>
<protein>
    <submittedName>
        <fullName evidence="2">12443_t:CDS:1</fullName>
    </submittedName>
</protein>
<proteinExistence type="predicted"/>
<accession>A0A9N9H981</accession>